<name>A0ABV9EAG1_9ACTN</name>
<feature type="region of interest" description="Disordered" evidence="1">
    <location>
        <begin position="103"/>
        <end position="134"/>
    </location>
</feature>
<dbReference type="Proteomes" id="UP001595891">
    <property type="component" value="Unassembled WGS sequence"/>
</dbReference>
<evidence type="ECO:0000313" key="2">
    <source>
        <dbReference type="EMBL" id="MFC4585264.1"/>
    </source>
</evidence>
<feature type="compositionally biased region" description="Polar residues" evidence="1">
    <location>
        <begin position="318"/>
        <end position="329"/>
    </location>
</feature>
<keyword evidence="3" id="KW-1185">Reference proteome</keyword>
<proteinExistence type="predicted"/>
<accession>A0ABV9EAG1</accession>
<evidence type="ECO:0000313" key="3">
    <source>
        <dbReference type="Proteomes" id="UP001595891"/>
    </source>
</evidence>
<gene>
    <name evidence="2" type="ORF">ACFO8L_04230</name>
</gene>
<evidence type="ECO:0000256" key="1">
    <source>
        <dbReference type="SAM" id="MobiDB-lite"/>
    </source>
</evidence>
<reference evidence="3" key="1">
    <citation type="journal article" date="2019" name="Int. J. Syst. Evol. Microbiol.">
        <title>The Global Catalogue of Microorganisms (GCM) 10K type strain sequencing project: providing services to taxonomists for standard genome sequencing and annotation.</title>
        <authorList>
            <consortium name="The Broad Institute Genomics Platform"/>
            <consortium name="The Broad Institute Genome Sequencing Center for Infectious Disease"/>
            <person name="Wu L."/>
            <person name="Ma J."/>
        </authorList>
    </citation>
    <scope>NUCLEOTIDE SEQUENCE [LARGE SCALE GENOMIC DNA]</scope>
    <source>
        <strain evidence="3">CCUG 49560</strain>
    </source>
</reference>
<feature type="region of interest" description="Disordered" evidence="1">
    <location>
        <begin position="283"/>
        <end position="338"/>
    </location>
</feature>
<protein>
    <submittedName>
        <fullName evidence="2">Uncharacterized protein</fullName>
    </submittedName>
</protein>
<comment type="caution">
    <text evidence="2">The sequence shown here is derived from an EMBL/GenBank/DDBJ whole genome shotgun (WGS) entry which is preliminary data.</text>
</comment>
<dbReference type="RefSeq" id="WP_262846613.1">
    <property type="nucleotide sequence ID" value="NZ_JANZYP010000049.1"/>
</dbReference>
<feature type="compositionally biased region" description="Basic and acidic residues" evidence="1">
    <location>
        <begin position="118"/>
        <end position="130"/>
    </location>
</feature>
<organism evidence="2 3">
    <name type="scientific">Sphaerisporangium corydalis</name>
    <dbReference type="NCBI Taxonomy" id="1441875"/>
    <lineage>
        <taxon>Bacteria</taxon>
        <taxon>Bacillati</taxon>
        <taxon>Actinomycetota</taxon>
        <taxon>Actinomycetes</taxon>
        <taxon>Streptosporangiales</taxon>
        <taxon>Streptosporangiaceae</taxon>
        <taxon>Sphaerisporangium</taxon>
    </lineage>
</organism>
<dbReference type="EMBL" id="JBHSFN010000002">
    <property type="protein sequence ID" value="MFC4585264.1"/>
    <property type="molecule type" value="Genomic_DNA"/>
</dbReference>
<sequence>MSDDSNQGTGHRRAARGRPAPAAIRRLCVAVDVQSYSVRDNRGQLAVQERLKRVLDRALSRAGLSPAAVLRQDRGDGQLILLPAGVDEARVIAVLLYEIATGLADTNPPPSPEPGTGNREKNGTGIRVEDGSGLGGMTGAEAGSRIRLRLALAQGIVHEAATGYVGKAVVDACRLVDARVVRAALTEHDERDLVVAVTDDLFQDVVVHGYAGLAAAGFRRVDVELADKNFSAAVWLAVPPVPSPPDAGGPARGRLGAFAGVPVLVAVLALAAWQMTGSGVLGPGPMPASRDASAHADPTPSESGEASRDASAHADLTPSESGDSTSSERPGSVSRGPEEIEAPFVIFDRTGSVPTCGPISGSGWVPPGYALRVYSKGGHRYFPAWNAARVDRASATWEMPELYLGPVEGPGKSVTVYAVLLPLKESAKLSREFERKWSFSSLPPRVVATHTFTVTSGPCPGSVP</sequence>